<evidence type="ECO:0000313" key="1">
    <source>
        <dbReference type="EMBL" id="MBX52210.1"/>
    </source>
</evidence>
<proteinExistence type="predicted"/>
<protein>
    <submittedName>
        <fullName evidence="1">Uncharacterized protein</fullName>
    </submittedName>
</protein>
<reference evidence="1" key="1">
    <citation type="submission" date="2018-02" db="EMBL/GenBank/DDBJ databases">
        <title>Rhizophora mucronata_Transcriptome.</title>
        <authorList>
            <person name="Meera S.P."/>
            <person name="Sreeshan A."/>
            <person name="Augustine A."/>
        </authorList>
    </citation>
    <scope>NUCLEOTIDE SEQUENCE</scope>
    <source>
        <tissue evidence="1">Leaf</tissue>
    </source>
</reference>
<dbReference type="AlphaFoldDB" id="A0A2P2PBT1"/>
<dbReference type="EMBL" id="GGEC01071726">
    <property type="protein sequence ID" value="MBX52210.1"/>
    <property type="molecule type" value="Transcribed_RNA"/>
</dbReference>
<sequence length="48" mass="5199">MNSLSLGRFHGIPVALGLYRQSPPIDKAPPLPLFSLSLPLLLSCSHPF</sequence>
<accession>A0A2P2PBT1</accession>
<organism evidence="1">
    <name type="scientific">Rhizophora mucronata</name>
    <name type="common">Asiatic mangrove</name>
    <dbReference type="NCBI Taxonomy" id="61149"/>
    <lineage>
        <taxon>Eukaryota</taxon>
        <taxon>Viridiplantae</taxon>
        <taxon>Streptophyta</taxon>
        <taxon>Embryophyta</taxon>
        <taxon>Tracheophyta</taxon>
        <taxon>Spermatophyta</taxon>
        <taxon>Magnoliopsida</taxon>
        <taxon>eudicotyledons</taxon>
        <taxon>Gunneridae</taxon>
        <taxon>Pentapetalae</taxon>
        <taxon>rosids</taxon>
        <taxon>fabids</taxon>
        <taxon>Malpighiales</taxon>
        <taxon>Rhizophoraceae</taxon>
        <taxon>Rhizophora</taxon>
    </lineage>
</organism>
<name>A0A2P2PBT1_RHIMU</name>